<gene>
    <name evidence="4" type="primary">LOC120060875</name>
</gene>
<dbReference type="GeneID" id="120060875"/>
<sequence>MAAVKKQIRNSRYYVGEVTNLTRNGFGVYVYPNSFFRYEGEWSKGEKHGHGKLLMKDGSYYEGEFAHGEIEGNGSRFWAKTGVSYSGQFSGGELHGCGVMQKGNGERYKGEFSYGLRDGNGFLLDKDGQTYEGSFHQNKRHGEGQMHYRNGDQYEGGWLLDQQQGHGVMHFGDGSVYEGQWRNNLFNGQGTMIHCSGIIYEGVWTNGRPLEPSSTPREHHHLYCLSRLGYSPEKHYTGAPGLSVHHLHGTVGTSTISQGSLATHQIDGTPGPPGWSILHIYQNIGSRCHPGHEPPESRVRFCSPERPSSPSDDNTVHHIKICTPLS</sequence>
<dbReference type="PANTHER" id="PTHR43215:SF14">
    <property type="entry name" value="RADIAL SPOKE HEAD 1 HOMOLOG"/>
    <property type="match status" value="1"/>
</dbReference>
<evidence type="ECO:0000256" key="2">
    <source>
        <dbReference type="SAM" id="MobiDB-lite"/>
    </source>
</evidence>
<protein>
    <submittedName>
        <fullName evidence="4">MORN repeat-containing protein 1-like</fullName>
    </submittedName>
</protein>
<evidence type="ECO:0000313" key="3">
    <source>
        <dbReference type="Proteomes" id="UP000808372"/>
    </source>
</evidence>
<name>A0A8U1EY74_SALNM</name>
<dbReference type="SUPFAM" id="SSF82185">
    <property type="entry name" value="Histone H3 K4-specific methyltransferase SET7/9 N-terminal domain"/>
    <property type="match status" value="2"/>
</dbReference>
<organism evidence="3 4">
    <name type="scientific">Salvelinus namaycush</name>
    <name type="common">Lake trout</name>
    <name type="synonym">Salmo namaycush</name>
    <dbReference type="NCBI Taxonomy" id="8040"/>
    <lineage>
        <taxon>Eukaryota</taxon>
        <taxon>Metazoa</taxon>
        <taxon>Chordata</taxon>
        <taxon>Craniata</taxon>
        <taxon>Vertebrata</taxon>
        <taxon>Euteleostomi</taxon>
        <taxon>Actinopterygii</taxon>
        <taxon>Neopterygii</taxon>
        <taxon>Teleostei</taxon>
        <taxon>Protacanthopterygii</taxon>
        <taxon>Salmoniformes</taxon>
        <taxon>Salmonidae</taxon>
        <taxon>Salmoninae</taxon>
        <taxon>Salvelinus</taxon>
    </lineage>
</organism>
<evidence type="ECO:0000313" key="4">
    <source>
        <dbReference type="RefSeq" id="XP_038866210.1"/>
    </source>
</evidence>
<reference evidence="4" key="1">
    <citation type="submission" date="2025-08" db="UniProtKB">
        <authorList>
            <consortium name="RefSeq"/>
        </authorList>
    </citation>
    <scope>IDENTIFICATION</scope>
    <source>
        <tissue evidence="4">White muscle</tissue>
    </source>
</reference>
<dbReference type="KEGG" id="snh:120060875"/>
<feature type="compositionally biased region" description="Basic and acidic residues" evidence="2">
    <location>
        <begin position="290"/>
        <end position="299"/>
    </location>
</feature>
<evidence type="ECO:0000256" key="1">
    <source>
        <dbReference type="ARBA" id="ARBA00022737"/>
    </source>
</evidence>
<keyword evidence="1" id="KW-0677">Repeat</keyword>
<dbReference type="InterPro" id="IPR003409">
    <property type="entry name" value="MORN"/>
</dbReference>
<proteinExistence type="predicted"/>
<dbReference type="Proteomes" id="UP000808372">
    <property type="component" value="Chromosome 16"/>
</dbReference>
<accession>A0A8U1EY74</accession>
<dbReference type="AlphaFoldDB" id="A0A8U1EY74"/>
<dbReference type="Gene3D" id="2.20.110.10">
    <property type="entry name" value="Histone H3 K4-specific methyltransferase SET7/9 N-terminal domain"/>
    <property type="match status" value="4"/>
</dbReference>
<dbReference type="SMART" id="SM00698">
    <property type="entry name" value="MORN"/>
    <property type="match status" value="8"/>
</dbReference>
<feature type="region of interest" description="Disordered" evidence="2">
    <location>
        <begin position="289"/>
        <end position="316"/>
    </location>
</feature>
<keyword evidence="3" id="KW-1185">Reference proteome</keyword>
<dbReference type="RefSeq" id="XP_038866210.1">
    <property type="nucleotide sequence ID" value="XM_039010282.1"/>
</dbReference>
<dbReference type="PANTHER" id="PTHR43215">
    <property type="entry name" value="RADIAL SPOKE HEAD 1 HOMOLOG"/>
    <property type="match status" value="1"/>
</dbReference>
<dbReference type="Pfam" id="PF02493">
    <property type="entry name" value="MORN"/>
    <property type="match status" value="8"/>
</dbReference>